<dbReference type="AlphaFoldDB" id="A0A9K3LTX5"/>
<evidence type="ECO:0000313" key="2">
    <source>
        <dbReference type="EMBL" id="KAG7367929.1"/>
    </source>
</evidence>
<feature type="chain" id="PRO_5039941729" evidence="1">
    <location>
        <begin position="19"/>
        <end position="238"/>
    </location>
</feature>
<organism evidence="2 3">
    <name type="scientific">Nitzschia inconspicua</name>
    <dbReference type="NCBI Taxonomy" id="303405"/>
    <lineage>
        <taxon>Eukaryota</taxon>
        <taxon>Sar</taxon>
        <taxon>Stramenopiles</taxon>
        <taxon>Ochrophyta</taxon>
        <taxon>Bacillariophyta</taxon>
        <taxon>Bacillariophyceae</taxon>
        <taxon>Bacillariophycidae</taxon>
        <taxon>Bacillariales</taxon>
        <taxon>Bacillariaceae</taxon>
        <taxon>Nitzschia</taxon>
    </lineage>
</organism>
<dbReference type="Proteomes" id="UP000693970">
    <property type="component" value="Unassembled WGS sequence"/>
</dbReference>
<sequence>MPFVLLLLPLLLLSPSTAFVLYERPVLAFTDRNIPLILLWSSINDPGGGENFQSNDNNNNTAATAAAAVSQFDGGGDPFWKSVTRTGMKDLNELQVGDVIVAKTDIPSLSVWAGSGYEITAMYWKGVNADTGIVDTIPLDTLYNKAENDSINTTPNQGAPSPPGYKKYLEVYNSRHHQKRGPVVVSPEEIGLVTLKSELEEAILLAIPGLFWVFVAATFANTYTERYGGDFWDAFFRT</sequence>
<evidence type="ECO:0000256" key="1">
    <source>
        <dbReference type="SAM" id="SignalP"/>
    </source>
</evidence>
<keyword evidence="1" id="KW-0732">Signal</keyword>
<reference evidence="2" key="1">
    <citation type="journal article" date="2021" name="Sci. Rep.">
        <title>Diploid genomic architecture of Nitzschia inconspicua, an elite biomass production diatom.</title>
        <authorList>
            <person name="Oliver A."/>
            <person name="Podell S."/>
            <person name="Pinowska A."/>
            <person name="Traller J.C."/>
            <person name="Smith S.R."/>
            <person name="McClure R."/>
            <person name="Beliaev A."/>
            <person name="Bohutskyi P."/>
            <person name="Hill E.A."/>
            <person name="Rabines A."/>
            <person name="Zheng H."/>
            <person name="Allen L.Z."/>
            <person name="Kuo A."/>
            <person name="Grigoriev I.V."/>
            <person name="Allen A.E."/>
            <person name="Hazlebeck D."/>
            <person name="Allen E.E."/>
        </authorList>
    </citation>
    <scope>NUCLEOTIDE SEQUENCE</scope>
    <source>
        <strain evidence="2">Hildebrandi</strain>
    </source>
</reference>
<accession>A0A9K3LTX5</accession>
<name>A0A9K3LTX5_9STRA</name>
<feature type="signal peptide" evidence="1">
    <location>
        <begin position="1"/>
        <end position="18"/>
    </location>
</feature>
<gene>
    <name evidence="2" type="ORF">IV203_030672</name>
</gene>
<comment type="caution">
    <text evidence="2">The sequence shown here is derived from an EMBL/GenBank/DDBJ whole genome shotgun (WGS) entry which is preliminary data.</text>
</comment>
<keyword evidence="3" id="KW-1185">Reference proteome</keyword>
<protein>
    <submittedName>
        <fullName evidence="2">Uncharacterized protein</fullName>
    </submittedName>
</protein>
<dbReference type="EMBL" id="JAGRRH010000006">
    <property type="protein sequence ID" value="KAG7367929.1"/>
    <property type="molecule type" value="Genomic_DNA"/>
</dbReference>
<reference evidence="2" key="2">
    <citation type="submission" date="2021-04" db="EMBL/GenBank/DDBJ databases">
        <authorList>
            <person name="Podell S."/>
        </authorList>
    </citation>
    <scope>NUCLEOTIDE SEQUENCE</scope>
    <source>
        <strain evidence="2">Hildebrandi</strain>
    </source>
</reference>
<dbReference type="OrthoDB" id="196856at2759"/>
<proteinExistence type="predicted"/>
<evidence type="ECO:0000313" key="3">
    <source>
        <dbReference type="Proteomes" id="UP000693970"/>
    </source>
</evidence>